<evidence type="ECO:0000256" key="1">
    <source>
        <dbReference type="ARBA" id="ARBA00023015"/>
    </source>
</evidence>
<dbReference type="PANTHER" id="PTHR30146:SF24">
    <property type="entry name" value="XYLOSE OPERON REGULATORY PROTEIN"/>
    <property type="match status" value="1"/>
</dbReference>
<dbReference type="SUPFAM" id="SSF53822">
    <property type="entry name" value="Periplasmic binding protein-like I"/>
    <property type="match status" value="1"/>
</dbReference>
<keyword evidence="3" id="KW-0804">Transcription</keyword>
<dbReference type="HOGENOM" id="CLU_037628_6_1_12"/>
<protein>
    <submittedName>
        <fullName evidence="5">Transcriptional regulator, LacI family</fullName>
    </submittedName>
</protein>
<dbReference type="InterPro" id="IPR000843">
    <property type="entry name" value="HTH_LacI"/>
</dbReference>
<dbReference type="AlphaFoldDB" id="V5WEY1"/>
<dbReference type="RefSeq" id="WP_024267121.1">
    <property type="nucleotide sequence ID" value="NC_023035.1"/>
</dbReference>
<keyword evidence="1" id="KW-0805">Transcription regulation</keyword>
<keyword evidence="6" id="KW-1185">Reference proteome</keyword>
<dbReference type="GO" id="GO:0000976">
    <property type="term" value="F:transcription cis-regulatory region binding"/>
    <property type="evidence" value="ECO:0007669"/>
    <property type="project" value="TreeGrafter"/>
</dbReference>
<dbReference type="STRING" id="1307761.L21SP2_0765"/>
<dbReference type="InterPro" id="IPR028082">
    <property type="entry name" value="Peripla_BP_I"/>
</dbReference>
<evidence type="ECO:0000313" key="6">
    <source>
        <dbReference type="Proteomes" id="UP000018680"/>
    </source>
</evidence>
<dbReference type="PROSITE" id="PS50932">
    <property type="entry name" value="HTH_LACI_2"/>
    <property type="match status" value="1"/>
</dbReference>
<evidence type="ECO:0000313" key="5">
    <source>
        <dbReference type="EMBL" id="AHC14190.1"/>
    </source>
</evidence>
<evidence type="ECO:0000256" key="2">
    <source>
        <dbReference type="ARBA" id="ARBA00023125"/>
    </source>
</evidence>
<dbReference type="CDD" id="cd01392">
    <property type="entry name" value="HTH_LacI"/>
    <property type="match status" value="1"/>
</dbReference>
<gene>
    <name evidence="5" type="ORF">L21SP2_0765</name>
</gene>
<dbReference type="CDD" id="cd06267">
    <property type="entry name" value="PBP1_LacI_sugar_binding-like"/>
    <property type="match status" value="1"/>
</dbReference>
<dbReference type="Pfam" id="PF13377">
    <property type="entry name" value="Peripla_BP_3"/>
    <property type="match status" value="1"/>
</dbReference>
<dbReference type="Gene3D" id="3.40.50.2300">
    <property type="match status" value="2"/>
</dbReference>
<dbReference type="Pfam" id="PF00356">
    <property type="entry name" value="LacI"/>
    <property type="match status" value="1"/>
</dbReference>
<proteinExistence type="predicted"/>
<accession>V5WEY1</accession>
<dbReference type="PATRIC" id="fig|1307761.3.peg.765"/>
<dbReference type="GO" id="GO:0003700">
    <property type="term" value="F:DNA-binding transcription factor activity"/>
    <property type="evidence" value="ECO:0007669"/>
    <property type="project" value="TreeGrafter"/>
</dbReference>
<dbReference type="KEGG" id="slr:L21SP2_0765"/>
<dbReference type="InterPro" id="IPR046335">
    <property type="entry name" value="LacI/GalR-like_sensor"/>
</dbReference>
<dbReference type="Gene3D" id="1.10.260.40">
    <property type="entry name" value="lambda repressor-like DNA-binding domains"/>
    <property type="match status" value="1"/>
</dbReference>
<evidence type="ECO:0000259" key="4">
    <source>
        <dbReference type="PROSITE" id="PS50932"/>
    </source>
</evidence>
<name>V5WEY1_9SPIO</name>
<dbReference type="SMART" id="SM00354">
    <property type="entry name" value="HTH_LACI"/>
    <property type="match status" value="1"/>
</dbReference>
<dbReference type="SUPFAM" id="SSF47413">
    <property type="entry name" value="lambda repressor-like DNA-binding domains"/>
    <property type="match status" value="1"/>
</dbReference>
<evidence type="ECO:0000256" key="3">
    <source>
        <dbReference type="ARBA" id="ARBA00023163"/>
    </source>
</evidence>
<dbReference type="PANTHER" id="PTHR30146">
    <property type="entry name" value="LACI-RELATED TRANSCRIPTIONAL REPRESSOR"/>
    <property type="match status" value="1"/>
</dbReference>
<dbReference type="eggNOG" id="COG1609">
    <property type="taxonomic scope" value="Bacteria"/>
</dbReference>
<feature type="domain" description="HTH lacI-type" evidence="4">
    <location>
        <begin position="2"/>
        <end position="56"/>
    </location>
</feature>
<keyword evidence="2" id="KW-0238">DNA-binding</keyword>
<sequence length="340" mass="38504">MATQKDVARLADVSFITVSRVINDKGNVKPDTRERVLKAIKELNYYPNSFAQGLTANRVNTIAVMPHLSNAVGVEETSYYRRLLIGIEKYCMQAGFDILLSTQRERDEHFDFLRPYYQRKADGLILLGIDKAHIDYQKVLEDEIPCVIIGEHGTHPEICHLDSDNSWGTRLISEYLINHGHRRIAYLHVDRWTQDTTDRLESFKRILGERRIEFPEEYLLYGDFTMESGRTAARKIASMKNRPTAVIAATDLMALGLLEGASEVGLRIPEDLSIAGFDGHEITAYTNPPLATVVQDLEGMGYEAARSLIRQIHGEPLDKREIIFPVVFEPRGSIHACSSE</sequence>
<dbReference type="Proteomes" id="UP000018680">
    <property type="component" value="Chromosome"/>
</dbReference>
<organism evidence="5 6">
    <name type="scientific">Salinispira pacifica</name>
    <dbReference type="NCBI Taxonomy" id="1307761"/>
    <lineage>
        <taxon>Bacteria</taxon>
        <taxon>Pseudomonadati</taxon>
        <taxon>Spirochaetota</taxon>
        <taxon>Spirochaetia</taxon>
        <taxon>Spirochaetales</taxon>
        <taxon>Spirochaetaceae</taxon>
        <taxon>Salinispira</taxon>
    </lineage>
</organism>
<dbReference type="EMBL" id="CP006939">
    <property type="protein sequence ID" value="AHC14190.1"/>
    <property type="molecule type" value="Genomic_DNA"/>
</dbReference>
<reference evidence="5 6" key="1">
    <citation type="journal article" date="2015" name="Stand. Genomic Sci.">
        <title>Complete genome sequence and description of Salinispira pacifica gen. nov., sp. nov., a novel spirochaete isolated form a hypersaline microbial mat.</title>
        <authorList>
            <person name="Ben Hania W."/>
            <person name="Joseph M."/>
            <person name="Schumann P."/>
            <person name="Bunk B."/>
            <person name="Fiebig A."/>
            <person name="Sproer C."/>
            <person name="Klenk H.P."/>
            <person name="Fardeau M.L."/>
            <person name="Spring S."/>
        </authorList>
    </citation>
    <scope>NUCLEOTIDE SEQUENCE [LARGE SCALE GENOMIC DNA]</scope>
    <source>
        <strain evidence="5 6">L21-RPul-D2</strain>
    </source>
</reference>
<dbReference type="InterPro" id="IPR010982">
    <property type="entry name" value="Lambda_DNA-bd_dom_sf"/>
</dbReference>